<comment type="caution">
    <text evidence="11">The sequence shown here is derived from an EMBL/GenBank/DDBJ whole genome shotgun (WGS) entry which is preliminary data.</text>
</comment>
<keyword evidence="8" id="KW-0129">CBS domain</keyword>
<dbReference type="RefSeq" id="WP_185989752.1">
    <property type="nucleotide sequence ID" value="NZ_JACCAE010000001.1"/>
</dbReference>
<dbReference type="SMART" id="SM00924">
    <property type="entry name" value="MgtE_N"/>
    <property type="match status" value="1"/>
</dbReference>
<evidence type="ECO:0000256" key="8">
    <source>
        <dbReference type="PROSITE-ProRule" id="PRU00703"/>
    </source>
</evidence>
<dbReference type="PANTHER" id="PTHR43773:SF1">
    <property type="entry name" value="MAGNESIUM TRANSPORTER MGTE"/>
    <property type="match status" value="1"/>
</dbReference>
<dbReference type="NCBIfam" id="TIGR00400">
    <property type="entry name" value="mgtE"/>
    <property type="match status" value="1"/>
</dbReference>
<keyword evidence="7 9" id="KW-0472">Membrane</keyword>
<dbReference type="InterPro" id="IPR036739">
    <property type="entry name" value="SLC41_membr_dom_sf"/>
</dbReference>
<keyword evidence="5 9" id="KW-0460">Magnesium</keyword>
<keyword evidence="12" id="KW-1185">Reference proteome</keyword>
<dbReference type="GO" id="GO:0046872">
    <property type="term" value="F:metal ion binding"/>
    <property type="evidence" value="ECO:0007669"/>
    <property type="project" value="UniProtKB-KW"/>
</dbReference>
<feature type="domain" description="CBS" evidence="10">
    <location>
        <begin position="200"/>
        <end position="256"/>
    </location>
</feature>
<keyword evidence="9" id="KW-0479">Metal-binding</keyword>
<dbReference type="InterPro" id="IPR006669">
    <property type="entry name" value="MgtE_transporter"/>
</dbReference>
<dbReference type="Gene3D" id="1.25.60.10">
    <property type="entry name" value="MgtE N-terminal domain-like"/>
    <property type="match status" value="1"/>
</dbReference>
<feature type="transmembrane region" description="Helical" evidence="9">
    <location>
        <begin position="313"/>
        <end position="337"/>
    </location>
</feature>
<dbReference type="Proteomes" id="UP000554054">
    <property type="component" value="Unassembled WGS sequence"/>
</dbReference>
<dbReference type="SUPFAM" id="SSF54631">
    <property type="entry name" value="CBS-domain pair"/>
    <property type="match status" value="1"/>
</dbReference>
<dbReference type="PANTHER" id="PTHR43773">
    <property type="entry name" value="MAGNESIUM TRANSPORTER MGTE"/>
    <property type="match status" value="1"/>
</dbReference>
<evidence type="ECO:0000256" key="5">
    <source>
        <dbReference type="ARBA" id="ARBA00022842"/>
    </source>
</evidence>
<dbReference type="InterPro" id="IPR046342">
    <property type="entry name" value="CBS_dom_sf"/>
</dbReference>
<sequence>MRVDIDMDRVRTLIQSRDLSTLSLLVRQMSPAEIVASIESATSEDAAVIFRLLDKDVAVVVFDDLDTVAQADLINRLGHAPLTDVFANLDPDEQARLLDELPAKVAKRLLASFDGDELDATMELLGYPQGSVGRQMSSVAVHARPDARVGEVLGRVNRHPGDIDQLTVIPVISHDRIVLGTIDTIELMRHPSDAMVIDLMDDDPQMAGTEDNAERISRRLLDSGLLMVPVVDRERRLVGVLPITDAARIDKEAVAEDHARAGASEPLRRPYLATPVRVVARSRIVWLFVLAISAVLTVQVLEMFEATLTQLTALALFIPLVTGIGGNTGSQAATTVTRAMALGDIRIRDVVRVAFKEVRTGLTLGLLLAIAAFVLGSPFYGMDIGLVIALTLFLNCPIAATVGGVVPLVARYFRVDPAVFSTPFISTFCDASGLLVYFTVAITLLGL</sequence>
<name>A0A852VI07_9MICO</name>
<dbReference type="Pfam" id="PF03448">
    <property type="entry name" value="MgtE_N"/>
    <property type="match status" value="1"/>
</dbReference>
<dbReference type="AlphaFoldDB" id="A0A852VI07"/>
<dbReference type="InterPro" id="IPR000644">
    <property type="entry name" value="CBS_dom"/>
</dbReference>
<dbReference type="EMBL" id="JACCAE010000001">
    <property type="protein sequence ID" value="NYF96737.1"/>
    <property type="molecule type" value="Genomic_DNA"/>
</dbReference>
<dbReference type="Pfam" id="PF00571">
    <property type="entry name" value="CBS"/>
    <property type="match status" value="1"/>
</dbReference>
<dbReference type="GO" id="GO:0015095">
    <property type="term" value="F:magnesium ion transmembrane transporter activity"/>
    <property type="evidence" value="ECO:0007669"/>
    <property type="project" value="UniProtKB-UniRule"/>
</dbReference>
<dbReference type="PROSITE" id="PS51371">
    <property type="entry name" value="CBS"/>
    <property type="match status" value="1"/>
</dbReference>
<evidence type="ECO:0000256" key="3">
    <source>
        <dbReference type="ARBA" id="ARBA00022448"/>
    </source>
</evidence>
<gene>
    <name evidence="11" type="ORF">BJY20_000129</name>
</gene>
<dbReference type="InterPro" id="IPR006667">
    <property type="entry name" value="SLC41_membr_dom"/>
</dbReference>
<feature type="transmembrane region" description="Helical" evidence="9">
    <location>
        <begin position="386"/>
        <end position="410"/>
    </location>
</feature>
<dbReference type="InterPro" id="IPR038076">
    <property type="entry name" value="MgtE_N_sf"/>
</dbReference>
<evidence type="ECO:0000256" key="7">
    <source>
        <dbReference type="ARBA" id="ARBA00023136"/>
    </source>
</evidence>
<evidence type="ECO:0000256" key="2">
    <source>
        <dbReference type="ARBA" id="ARBA00009749"/>
    </source>
</evidence>
<comment type="function">
    <text evidence="9">Acts as a magnesium transporter.</text>
</comment>
<evidence type="ECO:0000313" key="12">
    <source>
        <dbReference type="Proteomes" id="UP000554054"/>
    </source>
</evidence>
<evidence type="ECO:0000256" key="9">
    <source>
        <dbReference type="RuleBase" id="RU362011"/>
    </source>
</evidence>
<keyword evidence="3 9" id="KW-0813">Transport</keyword>
<protein>
    <recommendedName>
        <fullName evidence="9">Magnesium transporter MgtE</fullName>
    </recommendedName>
</protein>
<comment type="subunit">
    <text evidence="9">Homodimer.</text>
</comment>
<keyword evidence="9" id="KW-1003">Cell membrane</keyword>
<evidence type="ECO:0000259" key="10">
    <source>
        <dbReference type="PROSITE" id="PS51371"/>
    </source>
</evidence>
<proteinExistence type="inferred from homology"/>
<keyword evidence="6 9" id="KW-1133">Transmembrane helix</keyword>
<evidence type="ECO:0000256" key="6">
    <source>
        <dbReference type="ARBA" id="ARBA00022989"/>
    </source>
</evidence>
<comment type="subcellular location">
    <subcellularLocation>
        <location evidence="9">Cell membrane</location>
        <topology evidence="9">Multi-pass membrane protein</topology>
    </subcellularLocation>
    <subcellularLocation>
        <location evidence="1">Membrane</location>
        <topology evidence="1">Multi-pass membrane protein</topology>
    </subcellularLocation>
</comment>
<feature type="transmembrane region" description="Helical" evidence="9">
    <location>
        <begin position="422"/>
        <end position="445"/>
    </location>
</feature>
<evidence type="ECO:0000256" key="1">
    <source>
        <dbReference type="ARBA" id="ARBA00004141"/>
    </source>
</evidence>
<dbReference type="InterPro" id="IPR006668">
    <property type="entry name" value="Mg_transptr_MgtE_intracell_dom"/>
</dbReference>
<dbReference type="Gene3D" id="1.10.357.20">
    <property type="entry name" value="SLC41 divalent cation transporters, integral membrane domain"/>
    <property type="match status" value="1"/>
</dbReference>
<dbReference type="GO" id="GO:0005886">
    <property type="term" value="C:plasma membrane"/>
    <property type="evidence" value="ECO:0007669"/>
    <property type="project" value="UniProtKB-SubCell"/>
</dbReference>
<evidence type="ECO:0000256" key="4">
    <source>
        <dbReference type="ARBA" id="ARBA00022692"/>
    </source>
</evidence>
<organism evidence="11 12">
    <name type="scientific">Janibacter cremeus</name>
    <dbReference type="NCBI Taxonomy" id="1285192"/>
    <lineage>
        <taxon>Bacteria</taxon>
        <taxon>Bacillati</taxon>
        <taxon>Actinomycetota</taxon>
        <taxon>Actinomycetes</taxon>
        <taxon>Micrococcales</taxon>
        <taxon>Intrasporangiaceae</taxon>
        <taxon>Janibacter</taxon>
    </lineage>
</organism>
<dbReference type="SUPFAM" id="SSF161093">
    <property type="entry name" value="MgtE membrane domain-like"/>
    <property type="match status" value="1"/>
</dbReference>
<dbReference type="Gene3D" id="3.10.580.10">
    <property type="entry name" value="CBS-domain"/>
    <property type="match status" value="1"/>
</dbReference>
<feature type="transmembrane region" description="Helical" evidence="9">
    <location>
        <begin position="284"/>
        <end position="301"/>
    </location>
</feature>
<dbReference type="SUPFAM" id="SSF158791">
    <property type="entry name" value="MgtE N-terminal domain-like"/>
    <property type="match status" value="1"/>
</dbReference>
<evidence type="ECO:0000313" key="11">
    <source>
        <dbReference type="EMBL" id="NYF96737.1"/>
    </source>
</evidence>
<dbReference type="Pfam" id="PF01769">
    <property type="entry name" value="MgtE"/>
    <property type="match status" value="1"/>
</dbReference>
<keyword evidence="4 9" id="KW-0812">Transmembrane</keyword>
<reference evidence="11 12" key="1">
    <citation type="submission" date="2020-07" db="EMBL/GenBank/DDBJ databases">
        <title>Sequencing the genomes of 1000 actinobacteria strains.</title>
        <authorList>
            <person name="Klenk H.-P."/>
        </authorList>
    </citation>
    <scope>NUCLEOTIDE SEQUENCE [LARGE SCALE GENOMIC DNA]</scope>
    <source>
        <strain evidence="11 12">DSM 26154</strain>
    </source>
</reference>
<accession>A0A852VI07</accession>
<feature type="transmembrane region" description="Helical" evidence="9">
    <location>
        <begin position="358"/>
        <end position="380"/>
    </location>
</feature>
<comment type="similarity">
    <text evidence="2 9">Belongs to the SLC41A transporter family.</text>
</comment>